<evidence type="ECO:0000256" key="4">
    <source>
        <dbReference type="ARBA" id="ARBA00022741"/>
    </source>
</evidence>
<evidence type="ECO:0000256" key="7">
    <source>
        <dbReference type="ARBA" id="ARBA00047899"/>
    </source>
</evidence>
<dbReference type="EC" id="2.7.11.1" evidence="1"/>
<keyword evidence="3" id="KW-0808">Transferase</keyword>
<feature type="domain" description="Protein kinase" evidence="9">
    <location>
        <begin position="149"/>
        <end position="400"/>
    </location>
</feature>
<dbReference type="GO" id="GO:0030003">
    <property type="term" value="P:intracellular monoatomic cation homeostasis"/>
    <property type="evidence" value="ECO:0007669"/>
    <property type="project" value="TreeGrafter"/>
</dbReference>
<dbReference type="EMBL" id="KV878607">
    <property type="protein sequence ID" value="OJJ51989.1"/>
    <property type="molecule type" value="Genomic_DNA"/>
</dbReference>
<evidence type="ECO:0000256" key="2">
    <source>
        <dbReference type="ARBA" id="ARBA00022527"/>
    </source>
</evidence>
<dbReference type="GeneID" id="63764589"/>
<keyword evidence="11" id="KW-1185">Reference proteome</keyword>
<dbReference type="SMART" id="SM00220">
    <property type="entry name" value="S_TKc"/>
    <property type="match status" value="1"/>
</dbReference>
<gene>
    <name evidence="10" type="ORF">ASPSYDRAFT_52595</name>
</gene>
<name>A0A1L9SXV1_9EURO</name>
<dbReference type="PANTHER" id="PTHR24343:SF558">
    <property type="entry name" value="PROTEIN KINASE DOMAIN-CONTAINING PROTEIN"/>
    <property type="match status" value="1"/>
</dbReference>
<evidence type="ECO:0000256" key="3">
    <source>
        <dbReference type="ARBA" id="ARBA00022679"/>
    </source>
</evidence>
<evidence type="ECO:0000256" key="1">
    <source>
        <dbReference type="ARBA" id="ARBA00012513"/>
    </source>
</evidence>
<comment type="catalytic activity">
    <reaction evidence="8">
        <text>L-seryl-[protein] + ATP = O-phospho-L-seryl-[protein] + ADP + H(+)</text>
        <dbReference type="Rhea" id="RHEA:17989"/>
        <dbReference type="Rhea" id="RHEA-COMP:9863"/>
        <dbReference type="Rhea" id="RHEA-COMP:11604"/>
        <dbReference type="ChEBI" id="CHEBI:15378"/>
        <dbReference type="ChEBI" id="CHEBI:29999"/>
        <dbReference type="ChEBI" id="CHEBI:30616"/>
        <dbReference type="ChEBI" id="CHEBI:83421"/>
        <dbReference type="ChEBI" id="CHEBI:456216"/>
        <dbReference type="EC" id="2.7.11.1"/>
    </reaction>
</comment>
<evidence type="ECO:0000259" key="9">
    <source>
        <dbReference type="PROSITE" id="PS50011"/>
    </source>
</evidence>
<dbReference type="PROSITE" id="PS50011">
    <property type="entry name" value="PROTEIN_KINASE_DOM"/>
    <property type="match status" value="1"/>
</dbReference>
<keyword evidence="6" id="KW-0067">ATP-binding</keyword>
<dbReference type="STRING" id="1036612.A0A1L9SXV1"/>
<proteinExistence type="predicted"/>
<dbReference type="PANTHER" id="PTHR24343">
    <property type="entry name" value="SERINE/THREONINE KINASE"/>
    <property type="match status" value="1"/>
</dbReference>
<dbReference type="InterPro" id="IPR011009">
    <property type="entry name" value="Kinase-like_dom_sf"/>
</dbReference>
<dbReference type="RefSeq" id="XP_040695795.1">
    <property type="nucleotide sequence ID" value="XM_040848516.1"/>
</dbReference>
<dbReference type="OrthoDB" id="6513151at2759"/>
<evidence type="ECO:0000256" key="8">
    <source>
        <dbReference type="ARBA" id="ARBA00048679"/>
    </source>
</evidence>
<sequence>MPHCLQPFFQRLRKQTASLTHAGDIDLGEESNHLLSTQDLTARDGTHFLRGGFPFPRVRQNDPPKQDRLVRINGSHRHYLNPPNSKRHFWTNTSLLNGIGLRGKCKRLNGSKRSNGSKLRTEWEQWTESGSGGWPVESHQMAAITQKYGEIETVAGFGTHAFVLLSHNVRVCNPHIDRYYALKVFRRRPEQTEFDYTRRVTSEYSITSSLHHQNIIVTFELLPLGYGNLCACMEYCSGGDLHSLIVTSQRLWEEEADCFLKQLMHGILYLHEMGIAHRDLKPENLLLTNRGCLKISDFGNAECFRLAWEDLVHMSTRRCGSAPYISSEQYLAQPFDPRYVDIWAAAIIYITMRAGRNPWKLATVKDECFQDYVKDCKVGRQYFLIKDISHVRLSLSLSSC</sequence>
<dbReference type="Pfam" id="PF00069">
    <property type="entry name" value="Pkinase"/>
    <property type="match status" value="1"/>
</dbReference>
<dbReference type="InterPro" id="IPR000719">
    <property type="entry name" value="Prot_kinase_dom"/>
</dbReference>
<dbReference type="GO" id="GO:0005524">
    <property type="term" value="F:ATP binding"/>
    <property type="evidence" value="ECO:0007669"/>
    <property type="project" value="UniProtKB-KW"/>
</dbReference>
<dbReference type="Gene3D" id="1.10.510.10">
    <property type="entry name" value="Transferase(Phosphotransferase) domain 1"/>
    <property type="match status" value="1"/>
</dbReference>
<protein>
    <recommendedName>
        <fullName evidence="1">non-specific serine/threonine protein kinase</fullName>
        <ecNumber evidence="1">2.7.11.1</ecNumber>
    </recommendedName>
</protein>
<organism evidence="10 11">
    <name type="scientific">Aspergillus sydowii CBS 593.65</name>
    <dbReference type="NCBI Taxonomy" id="1036612"/>
    <lineage>
        <taxon>Eukaryota</taxon>
        <taxon>Fungi</taxon>
        <taxon>Dikarya</taxon>
        <taxon>Ascomycota</taxon>
        <taxon>Pezizomycotina</taxon>
        <taxon>Eurotiomycetes</taxon>
        <taxon>Eurotiomycetidae</taxon>
        <taxon>Eurotiales</taxon>
        <taxon>Aspergillaceae</taxon>
        <taxon>Aspergillus</taxon>
        <taxon>Aspergillus subgen. Nidulantes</taxon>
    </lineage>
</organism>
<dbReference type="AlphaFoldDB" id="A0A1L9SXV1"/>
<dbReference type="GO" id="GO:0004674">
    <property type="term" value="F:protein serine/threonine kinase activity"/>
    <property type="evidence" value="ECO:0007669"/>
    <property type="project" value="UniProtKB-KW"/>
</dbReference>
<dbReference type="InterPro" id="IPR008271">
    <property type="entry name" value="Ser/Thr_kinase_AS"/>
</dbReference>
<dbReference type="Proteomes" id="UP000184356">
    <property type="component" value="Unassembled WGS sequence"/>
</dbReference>
<evidence type="ECO:0000313" key="10">
    <source>
        <dbReference type="EMBL" id="OJJ51989.1"/>
    </source>
</evidence>
<dbReference type="VEuPathDB" id="FungiDB:ASPSYDRAFT_52595"/>
<evidence type="ECO:0000256" key="6">
    <source>
        <dbReference type="ARBA" id="ARBA00022840"/>
    </source>
</evidence>
<keyword evidence="5" id="KW-0418">Kinase</keyword>
<dbReference type="PROSITE" id="PS00108">
    <property type="entry name" value="PROTEIN_KINASE_ST"/>
    <property type="match status" value="1"/>
</dbReference>
<keyword evidence="4" id="KW-0547">Nucleotide-binding</keyword>
<accession>A0A1L9SXV1</accession>
<evidence type="ECO:0000313" key="11">
    <source>
        <dbReference type="Proteomes" id="UP000184356"/>
    </source>
</evidence>
<dbReference type="GO" id="GO:0005829">
    <property type="term" value="C:cytosol"/>
    <property type="evidence" value="ECO:0007669"/>
    <property type="project" value="TreeGrafter"/>
</dbReference>
<keyword evidence="2" id="KW-0723">Serine/threonine-protein kinase</keyword>
<evidence type="ECO:0000256" key="5">
    <source>
        <dbReference type="ARBA" id="ARBA00022777"/>
    </source>
</evidence>
<dbReference type="SUPFAM" id="SSF56112">
    <property type="entry name" value="Protein kinase-like (PK-like)"/>
    <property type="match status" value="1"/>
</dbReference>
<comment type="catalytic activity">
    <reaction evidence="7">
        <text>L-threonyl-[protein] + ATP = O-phospho-L-threonyl-[protein] + ADP + H(+)</text>
        <dbReference type="Rhea" id="RHEA:46608"/>
        <dbReference type="Rhea" id="RHEA-COMP:11060"/>
        <dbReference type="Rhea" id="RHEA-COMP:11605"/>
        <dbReference type="ChEBI" id="CHEBI:15378"/>
        <dbReference type="ChEBI" id="CHEBI:30013"/>
        <dbReference type="ChEBI" id="CHEBI:30616"/>
        <dbReference type="ChEBI" id="CHEBI:61977"/>
        <dbReference type="ChEBI" id="CHEBI:456216"/>
        <dbReference type="EC" id="2.7.11.1"/>
    </reaction>
</comment>
<reference evidence="11" key="1">
    <citation type="journal article" date="2017" name="Genome Biol.">
        <title>Comparative genomics reveals high biological diversity and specific adaptations in the industrially and medically important fungal genus Aspergillus.</title>
        <authorList>
            <person name="de Vries R.P."/>
            <person name="Riley R."/>
            <person name="Wiebenga A."/>
            <person name="Aguilar-Osorio G."/>
            <person name="Amillis S."/>
            <person name="Uchima C.A."/>
            <person name="Anderluh G."/>
            <person name="Asadollahi M."/>
            <person name="Askin M."/>
            <person name="Barry K."/>
            <person name="Battaglia E."/>
            <person name="Bayram O."/>
            <person name="Benocci T."/>
            <person name="Braus-Stromeyer S.A."/>
            <person name="Caldana C."/>
            <person name="Canovas D."/>
            <person name="Cerqueira G.C."/>
            <person name="Chen F."/>
            <person name="Chen W."/>
            <person name="Choi C."/>
            <person name="Clum A."/>
            <person name="Dos Santos R.A."/>
            <person name="Damasio A.R."/>
            <person name="Diallinas G."/>
            <person name="Emri T."/>
            <person name="Fekete E."/>
            <person name="Flipphi M."/>
            <person name="Freyberg S."/>
            <person name="Gallo A."/>
            <person name="Gournas C."/>
            <person name="Habgood R."/>
            <person name="Hainaut M."/>
            <person name="Harispe M.L."/>
            <person name="Henrissat B."/>
            <person name="Hilden K.S."/>
            <person name="Hope R."/>
            <person name="Hossain A."/>
            <person name="Karabika E."/>
            <person name="Karaffa L."/>
            <person name="Karanyi Z."/>
            <person name="Krasevec N."/>
            <person name="Kuo A."/>
            <person name="Kusch H."/>
            <person name="LaButti K."/>
            <person name="Lagendijk E.L."/>
            <person name="Lapidus A."/>
            <person name="Levasseur A."/>
            <person name="Lindquist E."/>
            <person name="Lipzen A."/>
            <person name="Logrieco A.F."/>
            <person name="MacCabe A."/>
            <person name="Maekelae M.R."/>
            <person name="Malavazi I."/>
            <person name="Melin P."/>
            <person name="Meyer V."/>
            <person name="Mielnichuk N."/>
            <person name="Miskei M."/>
            <person name="Molnar A.P."/>
            <person name="Mule G."/>
            <person name="Ngan C.Y."/>
            <person name="Orejas M."/>
            <person name="Orosz E."/>
            <person name="Ouedraogo J.P."/>
            <person name="Overkamp K.M."/>
            <person name="Park H.-S."/>
            <person name="Perrone G."/>
            <person name="Piumi F."/>
            <person name="Punt P.J."/>
            <person name="Ram A.F."/>
            <person name="Ramon A."/>
            <person name="Rauscher S."/>
            <person name="Record E."/>
            <person name="Riano-Pachon D.M."/>
            <person name="Robert V."/>
            <person name="Roehrig J."/>
            <person name="Ruller R."/>
            <person name="Salamov A."/>
            <person name="Salih N.S."/>
            <person name="Samson R.A."/>
            <person name="Sandor E."/>
            <person name="Sanguinetti M."/>
            <person name="Schuetze T."/>
            <person name="Sepcic K."/>
            <person name="Shelest E."/>
            <person name="Sherlock G."/>
            <person name="Sophianopoulou V."/>
            <person name="Squina F.M."/>
            <person name="Sun H."/>
            <person name="Susca A."/>
            <person name="Todd R.B."/>
            <person name="Tsang A."/>
            <person name="Unkles S.E."/>
            <person name="van de Wiele N."/>
            <person name="van Rossen-Uffink D."/>
            <person name="Oliveira J.V."/>
            <person name="Vesth T.C."/>
            <person name="Visser J."/>
            <person name="Yu J.-H."/>
            <person name="Zhou M."/>
            <person name="Andersen M.R."/>
            <person name="Archer D.B."/>
            <person name="Baker S.E."/>
            <person name="Benoit I."/>
            <person name="Brakhage A.A."/>
            <person name="Braus G.H."/>
            <person name="Fischer R."/>
            <person name="Frisvad J.C."/>
            <person name="Goldman G.H."/>
            <person name="Houbraken J."/>
            <person name="Oakley B."/>
            <person name="Pocsi I."/>
            <person name="Scazzocchio C."/>
            <person name="Seiboth B."/>
            <person name="vanKuyk P.A."/>
            <person name="Wortman J."/>
            <person name="Dyer P.S."/>
            <person name="Grigoriev I.V."/>
        </authorList>
    </citation>
    <scope>NUCLEOTIDE SEQUENCE [LARGE SCALE GENOMIC DNA]</scope>
    <source>
        <strain evidence="11">CBS 593.65</strain>
    </source>
</reference>